<comment type="caution">
    <text evidence="1">The sequence shown here is derived from an EMBL/GenBank/DDBJ whole genome shotgun (WGS) entry which is preliminary data.</text>
</comment>
<name>A0A2D0LHK1_9GAMM</name>
<gene>
    <name evidence="1" type="ORF">Xkoz_00132</name>
</gene>
<dbReference type="AlphaFoldDB" id="A0A2D0LHK1"/>
<dbReference type="EMBL" id="NJCX01000001">
    <property type="protein sequence ID" value="PHM75121.1"/>
    <property type="molecule type" value="Genomic_DNA"/>
</dbReference>
<accession>A0A2D0LHK1</accession>
<dbReference type="RefSeq" id="WP_099140278.1">
    <property type="nucleotide sequence ID" value="NZ_CAWNOR010000001.1"/>
</dbReference>
<reference evidence="1 2" key="1">
    <citation type="journal article" date="2017" name="Nat. Microbiol.">
        <title>Natural product diversity associated with the nematode symbionts Photorhabdus and Xenorhabdus.</title>
        <authorList>
            <person name="Tobias N.J."/>
            <person name="Wolff H."/>
            <person name="Djahanschiri B."/>
            <person name="Grundmann F."/>
            <person name="Kronenwerth M."/>
            <person name="Shi Y.M."/>
            <person name="Simonyi S."/>
            <person name="Grun P."/>
            <person name="Shapiro-Ilan D."/>
            <person name="Pidot S.J."/>
            <person name="Stinear T.P."/>
            <person name="Ebersberger I."/>
            <person name="Bode H.B."/>
        </authorList>
    </citation>
    <scope>NUCLEOTIDE SEQUENCE [LARGE SCALE GENOMIC DNA]</scope>
    <source>
        <strain evidence="1 2">DSM 17907</strain>
    </source>
</reference>
<dbReference type="Proteomes" id="UP000221101">
    <property type="component" value="Unassembled WGS sequence"/>
</dbReference>
<sequence length="312" mass="33856">MIYTQGTISTVSGSAIVRGTGTQFKSNLNGVAPAQLILIQSTSGNLLHMIQAVNSDTELVLADTVKTTLNNVKYQIQTTVPNSISDGVRHMCAINSNVIQFLQNMDKWMTQNDTVDVTLPNGQTVSLQSIRALQAAMLDKNKNGADIPNKNEFVKNLGLQGTAELAKNAVSANGGNYNSNFGFKRLETLPVEQNSVALVSKYNGRTTNSQVAFTSYSWYGNSIETGIVRGGGVDTLGYGVDINSKRRLLIDDVGISLHVNSDWGAIRVFRPNGIHWRIEGAPDNSHVLLNFIERDTNNRSVQTLLKGNGTRG</sequence>
<evidence type="ECO:0000313" key="1">
    <source>
        <dbReference type="EMBL" id="PHM75121.1"/>
    </source>
</evidence>
<evidence type="ECO:0000313" key="2">
    <source>
        <dbReference type="Proteomes" id="UP000221101"/>
    </source>
</evidence>
<proteinExistence type="predicted"/>
<keyword evidence="2" id="KW-1185">Reference proteome</keyword>
<protein>
    <submittedName>
        <fullName evidence="1">NgrE</fullName>
    </submittedName>
</protein>
<organism evidence="1 2">
    <name type="scientific">Xenorhabdus kozodoii</name>
    <dbReference type="NCBI Taxonomy" id="351676"/>
    <lineage>
        <taxon>Bacteria</taxon>
        <taxon>Pseudomonadati</taxon>
        <taxon>Pseudomonadota</taxon>
        <taxon>Gammaproteobacteria</taxon>
        <taxon>Enterobacterales</taxon>
        <taxon>Morganellaceae</taxon>
        <taxon>Xenorhabdus</taxon>
    </lineage>
</organism>
<dbReference type="OrthoDB" id="6683604at2"/>